<dbReference type="PANTHER" id="PTHR42815">
    <property type="entry name" value="FAD-BINDING, PUTATIVE (AFU_ORTHOLOGUE AFUA_6G07600)-RELATED"/>
    <property type="match status" value="1"/>
</dbReference>
<organism evidence="2 3">
    <name type="scientific">Pseudoroseomonas cervicalis ATCC 49957</name>
    <dbReference type="NCBI Taxonomy" id="525371"/>
    <lineage>
        <taxon>Bacteria</taxon>
        <taxon>Pseudomonadati</taxon>
        <taxon>Pseudomonadota</taxon>
        <taxon>Alphaproteobacteria</taxon>
        <taxon>Acetobacterales</taxon>
        <taxon>Roseomonadaceae</taxon>
        <taxon>Roseomonas</taxon>
    </lineage>
</organism>
<dbReference type="HOGENOM" id="CLU_085054_1_0_5"/>
<dbReference type="GO" id="GO:0016491">
    <property type="term" value="F:oxidoreductase activity"/>
    <property type="evidence" value="ECO:0007669"/>
    <property type="project" value="UniProtKB-KW"/>
</dbReference>
<dbReference type="NCBIfam" id="TIGR04025">
    <property type="entry name" value="PPOX_FMN_DR2398"/>
    <property type="match status" value="1"/>
</dbReference>
<dbReference type="OrthoDB" id="9790331at2"/>
<dbReference type="PANTHER" id="PTHR42815:SF2">
    <property type="entry name" value="FAD-BINDING, PUTATIVE (AFU_ORTHOLOGUE AFUA_6G07600)-RELATED"/>
    <property type="match status" value="1"/>
</dbReference>
<reference evidence="2 3" key="1">
    <citation type="submission" date="2010-04" db="EMBL/GenBank/DDBJ databases">
        <authorList>
            <person name="Qin X."/>
            <person name="Bachman B."/>
            <person name="Battles P."/>
            <person name="Bell A."/>
            <person name="Bess C."/>
            <person name="Bickham C."/>
            <person name="Chaboub L."/>
            <person name="Chen D."/>
            <person name="Coyle M."/>
            <person name="Deiros D.R."/>
            <person name="Dinh H."/>
            <person name="Forbes L."/>
            <person name="Fowler G."/>
            <person name="Francisco L."/>
            <person name="Fu Q."/>
            <person name="Gubbala S."/>
            <person name="Hale W."/>
            <person name="Han Y."/>
            <person name="Hemphill L."/>
            <person name="Highlander S.K."/>
            <person name="Hirani K."/>
            <person name="Hogues M."/>
            <person name="Jackson L."/>
            <person name="Jakkamsetti A."/>
            <person name="Javaid M."/>
            <person name="Jiang H."/>
            <person name="Korchina V."/>
            <person name="Kovar C."/>
            <person name="Lara F."/>
            <person name="Lee S."/>
            <person name="Mata R."/>
            <person name="Mathew T."/>
            <person name="Moen C."/>
            <person name="Morales K."/>
            <person name="Munidasa M."/>
            <person name="Nazareth L."/>
            <person name="Ngo R."/>
            <person name="Nguyen L."/>
            <person name="Okwuonu G."/>
            <person name="Ongeri F."/>
            <person name="Patil S."/>
            <person name="Petrosino J."/>
            <person name="Pham C."/>
            <person name="Pham P."/>
            <person name="Pu L.-L."/>
            <person name="Puazo M."/>
            <person name="Raj R."/>
            <person name="Reid J."/>
            <person name="Rouhana J."/>
            <person name="Saada N."/>
            <person name="Shang Y."/>
            <person name="Simmons D."/>
            <person name="Thornton R."/>
            <person name="Warren J."/>
            <person name="Weissenberger G."/>
            <person name="Zhang J."/>
            <person name="Zhang L."/>
            <person name="Zhou C."/>
            <person name="Zhu D."/>
            <person name="Muzny D."/>
            <person name="Worley K."/>
            <person name="Gibbs R."/>
        </authorList>
    </citation>
    <scope>NUCLEOTIDE SEQUENCE [LARGE SCALE GENOMIC DNA]</scope>
    <source>
        <strain evidence="2 3">ATCC 49957</strain>
    </source>
</reference>
<dbReference type="InterPro" id="IPR024029">
    <property type="entry name" value="Pyridox_Oxase_FMN-dep"/>
</dbReference>
<dbReference type="AlphaFoldDB" id="D5RRB0"/>
<dbReference type="SUPFAM" id="SSF50475">
    <property type="entry name" value="FMN-binding split barrel"/>
    <property type="match status" value="1"/>
</dbReference>
<dbReference type="EC" id="1.-.-.-" evidence="2"/>
<comment type="caution">
    <text evidence="2">The sequence shown here is derived from an EMBL/GenBank/DDBJ whole genome shotgun (WGS) entry which is preliminary data.</text>
</comment>
<dbReference type="Gene3D" id="2.30.110.10">
    <property type="entry name" value="Electron Transport, Fmn-binding Protein, Chain A"/>
    <property type="match status" value="1"/>
</dbReference>
<evidence type="ECO:0000313" key="2">
    <source>
        <dbReference type="EMBL" id="EFH10162.1"/>
    </source>
</evidence>
<evidence type="ECO:0000313" key="3">
    <source>
        <dbReference type="Proteomes" id="UP000005324"/>
    </source>
</evidence>
<dbReference type="Pfam" id="PF01243">
    <property type="entry name" value="PNPOx_N"/>
    <property type="match status" value="1"/>
</dbReference>
<accession>D5RRB0</accession>
<keyword evidence="3" id="KW-1185">Reference proteome</keyword>
<name>D5RRB0_9PROT</name>
<dbReference type="RefSeq" id="WP_007002652.1">
    <property type="nucleotide sequence ID" value="NZ_GG770777.1"/>
</dbReference>
<dbReference type="InterPro" id="IPR011576">
    <property type="entry name" value="Pyridox_Oxase_N"/>
</dbReference>
<feature type="domain" description="Pyridoxamine 5'-phosphate oxidase N-terminal" evidence="1">
    <location>
        <begin position="39"/>
        <end position="158"/>
    </location>
</feature>
<dbReference type="InterPro" id="IPR012349">
    <property type="entry name" value="Split_barrel_FMN-bd"/>
</dbReference>
<dbReference type="EMBL" id="ADVL01000694">
    <property type="protein sequence ID" value="EFH10162.1"/>
    <property type="molecule type" value="Genomic_DNA"/>
</dbReference>
<evidence type="ECO:0000259" key="1">
    <source>
        <dbReference type="Pfam" id="PF01243"/>
    </source>
</evidence>
<proteinExistence type="predicted"/>
<dbReference type="Proteomes" id="UP000005324">
    <property type="component" value="Unassembled WGS sequence"/>
</dbReference>
<sequence>MTDASPTDPAHLITSRAALEALYPAPSEIVMKKVASRIDPRSAAFIAASPFCLLATRGARGAHCTPRGDAPGFVSVLDETTLALPDRRGNQRLDALHDILDDPALALLFLVPGVGETLRIGGLGRISADPALCQRHAVQGQVPATVLLVEVREVYMQCARALARSKLWAGRAKPAAAPSGGELLAAHTNGLIDAREFDEVHAPHIVSTLY</sequence>
<protein>
    <submittedName>
        <fullName evidence="2">PPOX class probable FMN-dependent enzyme, DR_2398 family</fullName>
        <ecNumber evidence="2">1.-.-.-</ecNumber>
    </submittedName>
</protein>
<gene>
    <name evidence="2" type="primary">pdxH</name>
    <name evidence="2" type="ORF">HMPREF0731_3622</name>
</gene>
<keyword evidence="2" id="KW-0560">Oxidoreductase</keyword>